<accession>A0AA38FFV8</accession>
<organism evidence="2 3">
    <name type="scientific">Taxus chinensis</name>
    <name type="common">Chinese yew</name>
    <name type="synonym">Taxus wallichiana var. chinensis</name>
    <dbReference type="NCBI Taxonomy" id="29808"/>
    <lineage>
        <taxon>Eukaryota</taxon>
        <taxon>Viridiplantae</taxon>
        <taxon>Streptophyta</taxon>
        <taxon>Embryophyta</taxon>
        <taxon>Tracheophyta</taxon>
        <taxon>Spermatophyta</taxon>
        <taxon>Pinopsida</taxon>
        <taxon>Pinidae</taxon>
        <taxon>Conifers II</taxon>
        <taxon>Cupressales</taxon>
        <taxon>Taxaceae</taxon>
        <taxon>Taxus</taxon>
    </lineage>
</organism>
<dbReference type="EMBL" id="JAHRHJ020000009">
    <property type="protein sequence ID" value="KAH9300625.1"/>
    <property type="molecule type" value="Genomic_DNA"/>
</dbReference>
<reference evidence="2 3" key="1">
    <citation type="journal article" date="2021" name="Nat. Plants">
        <title>The Taxus genome provides insights into paclitaxel biosynthesis.</title>
        <authorList>
            <person name="Xiong X."/>
            <person name="Gou J."/>
            <person name="Liao Q."/>
            <person name="Li Y."/>
            <person name="Zhou Q."/>
            <person name="Bi G."/>
            <person name="Li C."/>
            <person name="Du R."/>
            <person name="Wang X."/>
            <person name="Sun T."/>
            <person name="Guo L."/>
            <person name="Liang H."/>
            <person name="Lu P."/>
            <person name="Wu Y."/>
            <person name="Zhang Z."/>
            <person name="Ro D.K."/>
            <person name="Shang Y."/>
            <person name="Huang S."/>
            <person name="Yan J."/>
        </authorList>
    </citation>
    <scope>NUCLEOTIDE SEQUENCE [LARGE SCALE GENOMIC DNA]</scope>
    <source>
        <strain evidence="2">Ta-2019</strain>
    </source>
</reference>
<feature type="compositionally biased region" description="Basic and acidic residues" evidence="1">
    <location>
        <begin position="11"/>
        <end position="23"/>
    </location>
</feature>
<feature type="non-terminal residue" evidence="2">
    <location>
        <position position="1"/>
    </location>
</feature>
<comment type="caution">
    <text evidence="2">The sequence shown here is derived from an EMBL/GenBank/DDBJ whole genome shotgun (WGS) entry which is preliminary data.</text>
</comment>
<feature type="compositionally biased region" description="Polar residues" evidence="1">
    <location>
        <begin position="1"/>
        <end position="10"/>
    </location>
</feature>
<evidence type="ECO:0000256" key="1">
    <source>
        <dbReference type="SAM" id="MobiDB-lite"/>
    </source>
</evidence>
<dbReference type="Proteomes" id="UP000824469">
    <property type="component" value="Unassembled WGS sequence"/>
</dbReference>
<evidence type="ECO:0000313" key="2">
    <source>
        <dbReference type="EMBL" id="KAH9300625.1"/>
    </source>
</evidence>
<protein>
    <submittedName>
        <fullName evidence="2">Uncharacterized protein</fullName>
    </submittedName>
</protein>
<dbReference type="AlphaFoldDB" id="A0AA38FFV8"/>
<feature type="region of interest" description="Disordered" evidence="1">
    <location>
        <begin position="1"/>
        <end position="74"/>
    </location>
</feature>
<gene>
    <name evidence="2" type="ORF">KI387_012208</name>
</gene>
<keyword evidence="3" id="KW-1185">Reference proteome</keyword>
<proteinExistence type="predicted"/>
<evidence type="ECO:0000313" key="3">
    <source>
        <dbReference type="Proteomes" id="UP000824469"/>
    </source>
</evidence>
<name>A0AA38FFV8_TAXCH</name>
<sequence>KNGTKQIRSQEVQKRPNKSEAKRCKSKRKQEDQVNPTKHKARGESKKKQEEDGHLRTRKPRDESEKKQEDGCKCSASLAPSNCIQTLLEDASGTLVMCCTGYVLQSVDP</sequence>
<feature type="compositionally biased region" description="Basic and acidic residues" evidence="1">
    <location>
        <begin position="42"/>
        <end position="72"/>
    </location>
</feature>
<feature type="non-terminal residue" evidence="2">
    <location>
        <position position="109"/>
    </location>
</feature>